<dbReference type="CDD" id="cd18809">
    <property type="entry name" value="SF1_C_RecD"/>
    <property type="match status" value="1"/>
</dbReference>
<dbReference type="AlphaFoldDB" id="A0A4R3MU64"/>
<dbReference type="GO" id="GO:0005524">
    <property type="term" value="F:ATP binding"/>
    <property type="evidence" value="ECO:0007669"/>
    <property type="project" value="UniProtKB-UniRule"/>
</dbReference>
<evidence type="ECO:0000256" key="2">
    <source>
        <dbReference type="ARBA" id="ARBA00022741"/>
    </source>
</evidence>
<comment type="caution">
    <text evidence="14">The sequence shown here is derived from an EMBL/GenBank/DDBJ whole genome shotgun (WGS) entry which is preliminary data.</text>
</comment>
<dbReference type="Gene3D" id="3.40.50.300">
    <property type="entry name" value="P-loop containing nucleotide triphosphate hydrolases"/>
    <property type="match status" value="3"/>
</dbReference>
<evidence type="ECO:0000256" key="3">
    <source>
        <dbReference type="ARBA" id="ARBA00022763"/>
    </source>
</evidence>
<dbReference type="InterPro" id="IPR041851">
    <property type="entry name" value="RecD_N_sf"/>
</dbReference>
<feature type="domain" description="RecBCD enzyme subunit RecD N-terminal" evidence="13">
    <location>
        <begin position="19"/>
        <end position="134"/>
    </location>
</feature>
<evidence type="ECO:0000256" key="9">
    <source>
        <dbReference type="ARBA" id="ARBA00023204"/>
    </source>
</evidence>
<keyword evidence="6 11" id="KW-0269">Exonuclease</keyword>
<keyword evidence="8 11" id="KW-0238">DNA-binding</keyword>
<accession>A0A4R3MU64</accession>
<dbReference type="InterPro" id="IPR050534">
    <property type="entry name" value="Coronavir_polyprotein_1ab"/>
</dbReference>
<feature type="domain" description="UvrD-like helicase C-terminal" evidence="12">
    <location>
        <begin position="622"/>
        <end position="669"/>
    </location>
</feature>
<keyword evidence="15" id="KW-1185">Reference proteome</keyword>
<dbReference type="InterPro" id="IPR027417">
    <property type="entry name" value="P-loop_NTPase"/>
</dbReference>
<evidence type="ECO:0000256" key="1">
    <source>
        <dbReference type="ARBA" id="ARBA00022722"/>
    </source>
</evidence>
<name>A0A4R3MU64_9GAMM</name>
<dbReference type="PANTHER" id="PTHR43788">
    <property type="entry name" value="DNA2/NAM7 HELICASE FAMILY MEMBER"/>
    <property type="match status" value="1"/>
</dbReference>
<comment type="catalytic activity">
    <reaction evidence="11">
        <text>ATP + H2O = ADP + phosphate + H(+)</text>
        <dbReference type="Rhea" id="RHEA:13065"/>
        <dbReference type="ChEBI" id="CHEBI:15377"/>
        <dbReference type="ChEBI" id="CHEBI:15378"/>
        <dbReference type="ChEBI" id="CHEBI:30616"/>
        <dbReference type="ChEBI" id="CHEBI:43474"/>
        <dbReference type="ChEBI" id="CHEBI:456216"/>
        <dbReference type="EC" id="5.6.2.3"/>
    </reaction>
</comment>
<dbReference type="Gene3D" id="1.10.10.1020">
    <property type="entry name" value="RecBCD complex, subunit RecD, N-terminal domain"/>
    <property type="match status" value="1"/>
</dbReference>
<evidence type="ECO:0000256" key="8">
    <source>
        <dbReference type="ARBA" id="ARBA00023125"/>
    </source>
</evidence>
<dbReference type="SUPFAM" id="SSF52540">
    <property type="entry name" value="P-loop containing nucleoside triphosphate hydrolases"/>
    <property type="match status" value="1"/>
</dbReference>
<sequence length="697" mass="75598">MIDLTETGFLARIATWATAGALRPLDLALTRFIRQQGPETDAAVLLAVALASERNGHGHVCLDLKAALDHPDELLTSPRDDGEAPDVDAHADLKAMLGGFDLADWLIRLRRSPAVSDRLTGGDDDGVSPLVLGGTDTQPLLYLRRYWQYETRIVAGIEARLRQSFVLPEADLRAQLDALFAPGEDHSGWQRIACALAARSAFAIVTGGPGTGKTTTVVRLLALLQGLAIAGGQPPLRIRLAAPTGKAAARLNESIADRIASLPLDGPHGEQVRSQIPTEVATLHRLLGARPDSRHFRHHAGHPLPVDLVVVDEASMVDVEMMASLLEALRPDARLILLGDKDQLASVEAGAVLGDLCRRARAAHYLPTTRDWLQRATGASVPDIFIDSAGGALDQSIAMLRKSYRFKPEGGIGALAALVNEDLPGHQAVNRLDAVLQLFARQRQAAPDDLGRIAAIHLRDTQDPAFAALVKNGYRGYLTCMRDRDPGHVADQTTLDQWARDILKAQGQFQLLAALRQGPWGVEGLNRQIVAILSRAKLLDLRPDPEQSGFERHWFAGRPVLVTRNDYSLGLMNGDIGITLAVPVRQRDGQMRRVLRVAFPAGDGSGGIRWILPSRLQSVDTVFAMTVHKSQGSEFTHAALILPDTPNPVLTRELIYTGITRARQAFTLVYRESSVLGEALERRVRRASGICLTSPAA</sequence>
<keyword evidence="5 11" id="KW-0347">Helicase</keyword>
<evidence type="ECO:0000256" key="11">
    <source>
        <dbReference type="HAMAP-Rule" id="MF_01487"/>
    </source>
</evidence>
<dbReference type="GO" id="GO:0008854">
    <property type="term" value="F:exodeoxyribonuclease V activity"/>
    <property type="evidence" value="ECO:0007669"/>
    <property type="project" value="InterPro"/>
</dbReference>
<dbReference type="GO" id="GO:0017116">
    <property type="term" value="F:single-stranded DNA helicase activity"/>
    <property type="evidence" value="ECO:0007669"/>
    <property type="project" value="TreeGrafter"/>
</dbReference>
<dbReference type="HAMAP" id="MF_01487">
    <property type="entry name" value="RecD"/>
    <property type="match status" value="1"/>
</dbReference>
<evidence type="ECO:0000259" key="12">
    <source>
        <dbReference type="Pfam" id="PF13538"/>
    </source>
</evidence>
<dbReference type="GO" id="GO:0016887">
    <property type="term" value="F:ATP hydrolysis activity"/>
    <property type="evidence" value="ECO:0007669"/>
    <property type="project" value="RHEA"/>
</dbReference>
<evidence type="ECO:0000256" key="10">
    <source>
        <dbReference type="ARBA" id="ARBA00023235"/>
    </source>
</evidence>
<evidence type="ECO:0000313" key="14">
    <source>
        <dbReference type="EMBL" id="TCT19277.1"/>
    </source>
</evidence>
<dbReference type="CDD" id="cd17933">
    <property type="entry name" value="DEXSc_RecD-like"/>
    <property type="match status" value="1"/>
</dbReference>
<dbReference type="InterPro" id="IPR027785">
    <property type="entry name" value="UvrD-like_helicase_C"/>
</dbReference>
<dbReference type="EC" id="5.6.2.3" evidence="11"/>
<dbReference type="PANTHER" id="PTHR43788:SF6">
    <property type="entry name" value="DNA HELICASE B"/>
    <property type="match status" value="1"/>
</dbReference>
<dbReference type="GO" id="GO:0009338">
    <property type="term" value="C:exodeoxyribonuclease V complex"/>
    <property type="evidence" value="ECO:0007669"/>
    <property type="project" value="InterPro"/>
</dbReference>
<dbReference type="Pfam" id="PF21185">
    <property type="entry name" value="RecD_N"/>
    <property type="match status" value="1"/>
</dbReference>
<keyword evidence="2 11" id="KW-0547">Nucleotide-binding</keyword>
<dbReference type="InterPro" id="IPR006344">
    <property type="entry name" value="RecD"/>
</dbReference>
<keyword evidence="4 11" id="KW-0378">Hydrolase</keyword>
<reference evidence="14 15" key="1">
    <citation type="submission" date="2019-03" db="EMBL/GenBank/DDBJ databases">
        <title>Genomic Encyclopedia of Type Strains, Phase IV (KMG-IV): sequencing the most valuable type-strain genomes for metagenomic binning, comparative biology and taxonomic classification.</title>
        <authorList>
            <person name="Goeker M."/>
        </authorList>
    </citation>
    <scope>NUCLEOTIDE SEQUENCE [LARGE SCALE GENOMIC DNA]</scope>
    <source>
        <strain evidence="14 15">DSM 13587</strain>
    </source>
</reference>
<dbReference type="GO" id="GO:0043139">
    <property type="term" value="F:5'-3' DNA helicase activity"/>
    <property type="evidence" value="ECO:0007669"/>
    <property type="project" value="UniProtKB-UniRule"/>
</dbReference>
<dbReference type="RefSeq" id="WP_132978260.1">
    <property type="nucleotide sequence ID" value="NZ_SMAO01000009.1"/>
</dbReference>
<dbReference type="Pfam" id="PF13538">
    <property type="entry name" value="UvrD_C_2"/>
    <property type="match status" value="1"/>
</dbReference>
<comment type="miscellaneous">
    <text evidence="11">In the RecBCD complex, RecB has a slow 3'-5' helicase, an exonuclease activity and loads RecA onto ssDNA, RecD has a fast 5'-3' helicase activity, while RecC stimulates the ATPase and processivity of the RecB helicase and contributes to recognition of the Chi site.</text>
</comment>
<dbReference type="Proteomes" id="UP000295717">
    <property type="component" value="Unassembled WGS sequence"/>
</dbReference>
<dbReference type="EMBL" id="SMAO01000009">
    <property type="protein sequence ID" value="TCT19277.1"/>
    <property type="molecule type" value="Genomic_DNA"/>
</dbReference>
<dbReference type="NCBIfam" id="TIGR01447">
    <property type="entry name" value="recD"/>
    <property type="match status" value="1"/>
</dbReference>
<dbReference type="Pfam" id="PF13245">
    <property type="entry name" value="AAA_19"/>
    <property type="match status" value="1"/>
</dbReference>
<keyword evidence="3 11" id="KW-0227">DNA damage</keyword>
<protein>
    <recommendedName>
        <fullName evidence="11">RecBCD enzyme subunit RecD</fullName>
        <ecNumber evidence="11">5.6.2.3</ecNumber>
    </recommendedName>
    <alternativeName>
        <fullName evidence="11">DNA 5'-3' helicase subunit RecD</fullName>
    </alternativeName>
    <alternativeName>
        <fullName evidence="11">Exonuclease V subunit RecD</fullName>
        <shortName evidence="11">ExoV subunit RecD</shortName>
    </alternativeName>
    <alternativeName>
        <fullName evidence="11">Helicase/nuclease RecBCD subunit RecD</fullName>
    </alternativeName>
</protein>
<evidence type="ECO:0000256" key="7">
    <source>
        <dbReference type="ARBA" id="ARBA00022840"/>
    </source>
</evidence>
<organism evidence="14 15">
    <name type="scientific">Thiobaca trueperi</name>
    <dbReference type="NCBI Taxonomy" id="127458"/>
    <lineage>
        <taxon>Bacteria</taxon>
        <taxon>Pseudomonadati</taxon>
        <taxon>Pseudomonadota</taxon>
        <taxon>Gammaproteobacteria</taxon>
        <taxon>Chromatiales</taxon>
        <taxon>Chromatiaceae</taxon>
        <taxon>Thiobaca</taxon>
    </lineage>
</organism>
<evidence type="ECO:0000256" key="4">
    <source>
        <dbReference type="ARBA" id="ARBA00022801"/>
    </source>
</evidence>
<evidence type="ECO:0000256" key="6">
    <source>
        <dbReference type="ARBA" id="ARBA00022839"/>
    </source>
</evidence>
<keyword evidence="1 11" id="KW-0540">Nuclease</keyword>
<dbReference type="GO" id="GO:0000724">
    <property type="term" value="P:double-strand break repair via homologous recombination"/>
    <property type="evidence" value="ECO:0007669"/>
    <property type="project" value="UniProtKB-UniRule"/>
</dbReference>
<dbReference type="InterPro" id="IPR049550">
    <property type="entry name" value="RecD_N"/>
</dbReference>
<evidence type="ECO:0000259" key="13">
    <source>
        <dbReference type="Pfam" id="PF21185"/>
    </source>
</evidence>
<evidence type="ECO:0000256" key="5">
    <source>
        <dbReference type="ARBA" id="ARBA00022806"/>
    </source>
</evidence>
<keyword evidence="7 11" id="KW-0067">ATP-binding</keyword>
<gene>
    <name evidence="11" type="primary">recD</name>
    <name evidence="14" type="ORF">EDC35_109157</name>
</gene>
<comment type="subunit">
    <text evidence="11">Heterotrimer of RecB, RecC and RecD. All subunits contribute to DNA-binding.</text>
</comment>
<keyword evidence="10 11" id="KW-0413">Isomerase</keyword>
<keyword evidence="9 11" id="KW-0234">DNA repair</keyword>
<dbReference type="OrthoDB" id="9803432at2"/>
<comment type="similarity">
    <text evidence="11">Belongs to the RecD family.</text>
</comment>
<comment type="function">
    <text evidence="11">A helicase/nuclease that prepares dsDNA breaks (DSB) for recombinational DNA repair. Binds to DSBs and unwinds DNA via a highly rapid and processive ATP-dependent bidirectional helicase activity. Unwinds dsDNA until it encounters a Chi (crossover hotspot instigator) sequence from the 3' direction. Cuts ssDNA a few nucleotides 3' to the Chi site. The properties and activities of the enzyme are changed at Chi. The Chi-altered holoenzyme produces a long 3'-ssDNA overhang and facilitates RecA-binding to the ssDNA for homologous DNA recombination and repair. Holoenzyme degrades any linearized DNA that is unable to undergo homologous recombination. In the holoenzyme this subunit has ssDNA-dependent ATPase and 5'-3' helicase activity. When added to pre-assembled RecBC greatly stimulates nuclease activity and augments holoenzyme processivity. Negatively regulates the RecA-loading ability of RecBCD.</text>
</comment>
<feature type="binding site" evidence="11">
    <location>
        <begin position="207"/>
        <end position="214"/>
    </location>
    <ligand>
        <name>ATP</name>
        <dbReference type="ChEBI" id="CHEBI:30616"/>
    </ligand>
</feature>
<evidence type="ECO:0000313" key="15">
    <source>
        <dbReference type="Proteomes" id="UP000295717"/>
    </source>
</evidence>
<dbReference type="GO" id="GO:0003677">
    <property type="term" value="F:DNA binding"/>
    <property type="evidence" value="ECO:0007669"/>
    <property type="project" value="UniProtKB-UniRule"/>
</dbReference>
<proteinExistence type="inferred from homology"/>